<keyword evidence="1" id="KW-1133">Transmembrane helix</keyword>
<keyword evidence="1" id="KW-0812">Transmembrane</keyword>
<dbReference type="OrthoDB" id="9978678at2"/>
<sequence>MLKAVVFLSVVAVIAYFLFYPWLKNRVNRKRIFRWFIAIYIIAIVASTLNAYFLN</sequence>
<organism evidence="2 3">
    <name type="scientific">Pontibacter akesuensis</name>
    <dbReference type="NCBI Taxonomy" id="388950"/>
    <lineage>
        <taxon>Bacteria</taxon>
        <taxon>Pseudomonadati</taxon>
        <taxon>Bacteroidota</taxon>
        <taxon>Cytophagia</taxon>
        <taxon>Cytophagales</taxon>
        <taxon>Hymenobacteraceae</taxon>
        <taxon>Pontibacter</taxon>
    </lineage>
</organism>
<accession>A0A1I7JBU1</accession>
<keyword evidence="1" id="KW-0472">Membrane</keyword>
<feature type="transmembrane region" description="Helical" evidence="1">
    <location>
        <begin position="6"/>
        <end position="23"/>
    </location>
</feature>
<dbReference type="EMBL" id="FPCA01000003">
    <property type="protein sequence ID" value="SFU82697.1"/>
    <property type="molecule type" value="Genomic_DNA"/>
</dbReference>
<protein>
    <submittedName>
        <fullName evidence="2">Uncharacterized protein</fullName>
    </submittedName>
</protein>
<dbReference type="RefSeq" id="WP_157578030.1">
    <property type="nucleotide sequence ID" value="NZ_BMXC01000003.1"/>
</dbReference>
<keyword evidence="3" id="KW-1185">Reference proteome</keyword>
<evidence type="ECO:0000256" key="1">
    <source>
        <dbReference type="SAM" id="Phobius"/>
    </source>
</evidence>
<name>A0A1I7JBU1_9BACT</name>
<reference evidence="3" key="1">
    <citation type="submission" date="2016-10" db="EMBL/GenBank/DDBJ databases">
        <authorList>
            <person name="Varghese N."/>
        </authorList>
    </citation>
    <scope>NUCLEOTIDE SEQUENCE [LARGE SCALE GENOMIC DNA]</scope>
    <source>
        <strain evidence="3">DSM 18820</strain>
    </source>
</reference>
<proteinExistence type="predicted"/>
<evidence type="ECO:0000313" key="3">
    <source>
        <dbReference type="Proteomes" id="UP000182491"/>
    </source>
</evidence>
<evidence type="ECO:0000313" key="2">
    <source>
        <dbReference type="EMBL" id="SFU82697.1"/>
    </source>
</evidence>
<dbReference type="Proteomes" id="UP000182491">
    <property type="component" value="Unassembled WGS sequence"/>
</dbReference>
<feature type="transmembrane region" description="Helical" evidence="1">
    <location>
        <begin position="35"/>
        <end position="54"/>
    </location>
</feature>
<dbReference type="AlphaFoldDB" id="A0A1I7JBU1"/>
<gene>
    <name evidence="2" type="ORF">SAMN04487941_2697</name>
</gene>